<feature type="non-terminal residue" evidence="2">
    <location>
        <position position="67"/>
    </location>
</feature>
<dbReference type="GO" id="GO:0004842">
    <property type="term" value="F:ubiquitin-protein transferase activity"/>
    <property type="evidence" value="ECO:0007669"/>
    <property type="project" value="InterPro"/>
</dbReference>
<dbReference type="InterPro" id="IPR003613">
    <property type="entry name" value="Ubox_domain"/>
</dbReference>
<dbReference type="InterPro" id="IPR052085">
    <property type="entry name" value="WD-SAM-U-box"/>
</dbReference>
<dbReference type="PANTHER" id="PTHR46573">
    <property type="entry name" value="WD REPEAT, SAM AND U-BOX DOMAIN-CONTAINING PROTEIN 1"/>
    <property type="match status" value="1"/>
</dbReference>
<accession>L1JG02</accession>
<name>L1JG02_GUITC</name>
<feature type="non-terminal residue" evidence="2">
    <location>
        <position position="1"/>
    </location>
</feature>
<dbReference type="InterPro" id="IPR013083">
    <property type="entry name" value="Znf_RING/FYVE/PHD"/>
</dbReference>
<dbReference type="KEGG" id="gtt:GUITHDRAFT_53498"/>
<dbReference type="GeneID" id="17304106"/>
<evidence type="ECO:0000313" key="2">
    <source>
        <dbReference type="EMBL" id="EKX47443.1"/>
    </source>
</evidence>
<dbReference type="EMBL" id="JH992990">
    <property type="protein sequence ID" value="EKX47443.1"/>
    <property type="molecule type" value="Genomic_DNA"/>
</dbReference>
<dbReference type="Pfam" id="PF04564">
    <property type="entry name" value="U-box"/>
    <property type="match status" value="1"/>
</dbReference>
<reference evidence="2 4" key="1">
    <citation type="journal article" date="2012" name="Nature">
        <title>Algal genomes reveal evolutionary mosaicism and the fate of nucleomorphs.</title>
        <authorList>
            <consortium name="DOE Joint Genome Institute"/>
            <person name="Curtis B.A."/>
            <person name="Tanifuji G."/>
            <person name="Burki F."/>
            <person name="Gruber A."/>
            <person name="Irimia M."/>
            <person name="Maruyama S."/>
            <person name="Arias M.C."/>
            <person name="Ball S.G."/>
            <person name="Gile G.H."/>
            <person name="Hirakawa Y."/>
            <person name="Hopkins J.F."/>
            <person name="Kuo A."/>
            <person name="Rensing S.A."/>
            <person name="Schmutz J."/>
            <person name="Symeonidi A."/>
            <person name="Elias M."/>
            <person name="Eveleigh R.J."/>
            <person name="Herman E.K."/>
            <person name="Klute M.J."/>
            <person name="Nakayama T."/>
            <person name="Obornik M."/>
            <person name="Reyes-Prieto A."/>
            <person name="Armbrust E.V."/>
            <person name="Aves S.J."/>
            <person name="Beiko R.G."/>
            <person name="Coutinho P."/>
            <person name="Dacks J.B."/>
            <person name="Durnford D.G."/>
            <person name="Fast N.M."/>
            <person name="Green B.R."/>
            <person name="Grisdale C.J."/>
            <person name="Hempel F."/>
            <person name="Henrissat B."/>
            <person name="Hoppner M.P."/>
            <person name="Ishida K."/>
            <person name="Kim E."/>
            <person name="Koreny L."/>
            <person name="Kroth P.G."/>
            <person name="Liu Y."/>
            <person name="Malik S.B."/>
            <person name="Maier U.G."/>
            <person name="McRose D."/>
            <person name="Mock T."/>
            <person name="Neilson J.A."/>
            <person name="Onodera N.T."/>
            <person name="Poole A.M."/>
            <person name="Pritham E.J."/>
            <person name="Richards T.A."/>
            <person name="Rocap G."/>
            <person name="Roy S.W."/>
            <person name="Sarai C."/>
            <person name="Schaack S."/>
            <person name="Shirato S."/>
            <person name="Slamovits C.H."/>
            <person name="Spencer D.F."/>
            <person name="Suzuki S."/>
            <person name="Worden A.Z."/>
            <person name="Zauner S."/>
            <person name="Barry K."/>
            <person name="Bell C."/>
            <person name="Bharti A.K."/>
            <person name="Crow J.A."/>
            <person name="Grimwood J."/>
            <person name="Kramer R."/>
            <person name="Lindquist E."/>
            <person name="Lucas S."/>
            <person name="Salamov A."/>
            <person name="McFadden G.I."/>
            <person name="Lane C.E."/>
            <person name="Keeling P.J."/>
            <person name="Gray M.W."/>
            <person name="Grigoriev I.V."/>
            <person name="Archibald J.M."/>
        </authorList>
    </citation>
    <scope>NUCLEOTIDE SEQUENCE</scope>
    <source>
        <strain evidence="2 4">CCMP2712</strain>
    </source>
</reference>
<keyword evidence="4" id="KW-1185">Reference proteome</keyword>
<protein>
    <recommendedName>
        <fullName evidence="1">U-box domain-containing protein</fullName>
    </recommendedName>
</protein>
<feature type="domain" description="U-box" evidence="1">
    <location>
        <begin position="1"/>
        <end position="67"/>
    </location>
</feature>
<dbReference type="PaxDb" id="55529-EKX47443"/>
<dbReference type="RefSeq" id="XP_005834423.1">
    <property type="nucleotide sequence ID" value="XM_005834366.1"/>
</dbReference>
<proteinExistence type="predicted"/>
<dbReference type="AlphaFoldDB" id="L1JG02"/>
<dbReference type="SUPFAM" id="SSF57850">
    <property type="entry name" value="RING/U-box"/>
    <property type="match status" value="1"/>
</dbReference>
<evidence type="ECO:0000313" key="3">
    <source>
        <dbReference type="EnsemblProtists" id="EKX47443"/>
    </source>
</evidence>
<evidence type="ECO:0000259" key="1">
    <source>
        <dbReference type="PROSITE" id="PS51698"/>
    </source>
</evidence>
<organism evidence="2">
    <name type="scientific">Guillardia theta (strain CCMP2712)</name>
    <name type="common">Cryptophyte</name>
    <dbReference type="NCBI Taxonomy" id="905079"/>
    <lineage>
        <taxon>Eukaryota</taxon>
        <taxon>Cryptophyceae</taxon>
        <taxon>Pyrenomonadales</taxon>
        <taxon>Geminigeraceae</taxon>
        <taxon>Guillardia</taxon>
    </lineage>
</organism>
<dbReference type="PANTHER" id="PTHR46573:SF1">
    <property type="entry name" value="WD REPEAT, SAM AND U-BOX DOMAIN-CONTAINING PROTEIN 1"/>
    <property type="match status" value="1"/>
</dbReference>
<dbReference type="OrthoDB" id="10064100at2759"/>
<dbReference type="CDD" id="cd16655">
    <property type="entry name" value="RING-Ubox_WDSUB1-like"/>
    <property type="match status" value="1"/>
</dbReference>
<dbReference type="eggNOG" id="ENOG502SAM9">
    <property type="taxonomic scope" value="Eukaryota"/>
</dbReference>
<sequence length="67" mass="7368">FSCPITMEVMSDPVTSCDGHTYERSSIETWFRQNASSPLTGAVLGSKSLLPNIALKNAIQEWHTQNA</sequence>
<dbReference type="Gene3D" id="3.30.40.10">
    <property type="entry name" value="Zinc/RING finger domain, C3HC4 (zinc finger)"/>
    <property type="match status" value="1"/>
</dbReference>
<dbReference type="HOGENOM" id="CLU_114384_1_1_1"/>
<dbReference type="GO" id="GO:0016567">
    <property type="term" value="P:protein ubiquitination"/>
    <property type="evidence" value="ECO:0007669"/>
    <property type="project" value="InterPro"/>
</dbReference>
<gene>
    <name evidence="2" type="ORF">GUITHDRAFT_53498</name>
</gene>
<dbReference type="EnsemblProtists" id="EKX47443">
    <property type="protein sequence ID" value="EKX47443"/>
    <property type="gene ID" value="GUITHDRAFT_53498"/>
</dbReference>
<dbReference type="Proteomes" id="UP000011087">
    <property type="component" value="Unassembled WGS sequence"/>
</dbReference>
<evidence type="ECO:0000313" key="4">
    <source>
        <dbReference type="Proteomes" id="UP000011087"/>
    </source>
</evidence>
<reference evidence="3" key="3">
    <citation type="submission" date="2016-03" db="UniProtKB">
        <authorList>
            <consortium name="EnsemblProtists"/>
        </authorList>
    </citation>
    <scope>IDENTIFICATION</scope>
</reference>
<dbReference type="STRING" id="905079.L1JG02"/>
<dbReference type="SMART" id="SM00504">
    <property type="entry name" value="Ubox"/>
    <property type="match status" value="1"/>
</dbReference>
<dbReference type="PROSITE" id="PS51698">
    <property type="entry name" value="U_BOX"/>
    <property type="match status" value="1"/>
</dbReference>
<reference evidence="4" key="2">
    <citation type="submission" date="2012-11" db="EMBL/GenBank/DDBJ databases">
        <authorList>
            <person name="Kuo A."/>
            <person name="Curtis B.A."/>
            <person name="Tanifuji G."/>
            <person name="Burki F."/>
            <person name="Gruber A."/>
            <person name="Irimia M."/>
            <person name="Maruyama S."/>
            <person name="Arias M.C."/>
            <person name="Ball S.G."/>
            <person name="Gile G.H."/>
            <person name="Hirakawa Y."/>
            <person name="Hopkins J.F."/>
            <person name="Rensing S.A."/>
            <person name="Schmutz J."/>
            <person name="Symeonidi A."/>
            <person name="Elias M."/>
            <person name="Eveleigh R.J."/>
            <person name="Herman E.K."/>
            <person name="Klute M.J."/>
            <person name="Nakayama T."/>
            <person name="Obornik M."/>
            <person name="Reyes-Prieto A."/>
            <person name="Armbrust E.V."/>
            <person name="Aves S.J."/>
            <person name="Beiko R.G."/>
            <person name="Coutinho P."/>
            <person name="Dacks J.B."/>
            <person name="Durnford D.G."/>
            <person name="Fast N.M."/>
            <person name="Green B.R."/>
            <person name="Grisdale C."/>
            <person name="Hempe F."/>
            <person name="Henrissat B."/>
            <person name="Hoppner M.P."/>
            <person name="Ishida K.-I."/>
            <person name="Kim E."/>
            <person name="Koreny L."/>
            <person name="Kroth P.G."/>
            <person name="Liu Y."/>
            <person name="Malik S.-B."/>
            <person name="Maier U.G."/>
            <person name="McRose D."/>
            <person name="Mock T."/>
            <person name="Neilson J.A."/>
            <person name="Onodera N.T."/>
            <person name="Poole A.M."/>
            <person name="Pritham E.J."/>
            <person name="Richards T.A."/>
            <person name="Rocap G."/>
            <person name="Roy S.W."/>
            <person name="Sarai C."/>
            <person name="Schaack S."/>
            <person name="Shirato S."/>
            <person name="Slamovits C.H."/>
            <person name="Spencer D.F."/>
            <person name="Suzuki S."/>
            <person name="Worden A.Z."/>
            <person name="Zauner S."/>
            <person name="Barry K."/>
            <person name="Bell C."/>
            <person name="Bharti A.K."/>
            <person name="Crow J.A."/>
            <person name="Grimwood J."/>
            <person name="Kramer R."/>
            <person name="Lindquist E."/>
            <person name="Lucas S."/>
            <person name="Salamov A."/>
            <person name="McFadden G.I."/>
            <person name="Lane C.E."/>
            <person name="Keeling P.J."/>
            <person name="Gray M.W."/>
            <person name="Grigoriev I.V."/>
            <person name="Archibald J.M."/>
        </authorList>
    </citation>
    <scope>NUCLEOTIDE SEQUENCE</scope>
    <source>
        <strain evidence="4">CCMP2712</strain>
    </source>
</reference>